<protein>
    <recommendedName>
        <fullName evidence="3">Lipoprotein</fullName>
    </recommendedName>
</protein>
<reference evidence="1 2" key="1">
    <citation type="submission" date="2016-07" db="EMBL/GenBank/DDBJ databases">
        <title>Comparative genomics of the Campylobacter concisus group.</title>
        <authorList>
            <person name="Miller W.G."/>
            <person name="Yee E."/>
            <person name="Chapman M.H."/>
            <person name="Huynh S."/>
            <person name="Bono J.L."/>
            <person name="On S.L.W."/>
            <person name="StLeger J."/>
            <person name="Foster G."/>
            <person name="Parker C.T."/>
        </authorList>
    </citation>
    <scope>NUCLEOTIDE SEQUENCE [LARGE SCALE GENOMIC DNA]</scope>
    <source>
        <strain evidence="1 2">CCUG 21559</strain>
    </source>
</reference>
<accession>A0A6G5QJ29</accession>
<evidence type="ECO:0008006" key="3">
    <source>
        <dbReference type="Google" id="ProtNLM"/>
    </source>
</evidence>
<dbReference type="AlphaFoldDB" id="A0A6G5QJ29"/>
<dbReference type="RefSeq" id="WP_171994305.1">
    <property type="nucleotide sequence ID" value="NZ_CP012542.1"/>
</dbReference>
<gene>
    <name evidence="1" type="ORF">CMUC_1929</name>
</gene>
<organism evidence="1 2">
    <name type="scientific">Campylobacter mucosalis CCUG 21559</name>
    <dbReference type="NCBI Taxonomy" id="1032067"/>
    <lineage>
        <taxon>Bacteria</taxon>
        <taxon>Pseudomonadati</taxon>
        <taxon>Campylobacterota</taxon>
        <taxon>Epsilonproteobacteria</taxon>
        <taxon>Campylobacterales</taxon>
        <taxon>Campylobacteraceae</taxon>
        <taxon>Campylobacter</taxon>
    </lineage>
</organism>
<proteinExistence type="predicted"/>
<evidence type="ECO:0000313" key="1">
    <source>
        <dbReference type="EMBL" id="QCD45670.1"/>
    </source>
</evidence>
<sequence>MKFGSIVSFLMIVVGFSGCCFSSASYENFAYKRNAEKYNNSIPKYYAKRREIYDNNRYIYKFRFYEDPRCAYAFFTNRDDKPERVIEWVIISGKEYCIEQPGCGSVM</sequence>
<dbReference type="Proteomes" id="UP000503264">
    <property type="component" value="Chromosome"/>
</dbReference>
<keyword evidence="2" id="KW-1185">Reference proteome</keyword>
<name>A0A6G5QJ29_9BACT</name>
<dbReference type="EMBL" id="CP012542">
    <property type="protein sequence ID" value="QCD45670.1"/>
    <property type="molecule type" value="Genomic_DNA"/>
</dbReference>
<evidence type="ECO:0000313" key="2">
    <source>
        <dbReference type="Proteomes" id="UP000503264"/>
    </source>
</evidence>
<dbReference type="PROSITE" id="PS51257">
    <property type="entry name" value="PROKAR_LIPOPROTEIN"/>
    <property type="match status" value="1"/>
</dbReference>